<feature type="transmembrane region" description="Helical" evidence="4">
    <location>
        <begin position="12"/>
        <end position="38"/>
    </location>
</feature>
<dbReference type="EMBL" id="JAANQT010010023">
    <property type="protein sequence ID" value="KAG1275526.1"/>
    <property type="molecule type" value="Genomic_DNA"/>
</dbReference>
<evidence type="ECO:0000256" key="1">
    <source>
        <dbReference type="ARBA" id="ARBA00004651"/>
    </source>
</evidence>
<proteinExistence type="predicted"/>
<protein>
    <recommendedName>
        <fullName evidence="5">Major facilitator superfamily (MFS) profile domain-containing protein</fullName>
    </recommendedName>
</protein>
<evidence type="ECO:0000256" key="3">
    <source>
        <dbReference type="ARBA" id="ARBA00022475"/>
    </source>
</evidence>
<dbReference type="InterPro" id="IPR036259">
    <property type="entry name" value="MFS_trans_sf"/>
</dbReference>
<dbReference type="SUPFAM" id="SSF103473">
    <property type="entry name" value="MFS general substrate transporter"/>
    <property type="match status" value="1"/>
</dbReference>
<accession>A0A9P6WSL0</accession>
<dbReference type="PANTHER" id="PTHR43271">
    <property type="entry name" value="BLL2771 PROTEIN"/>
    <property type="match status" value="1"/>
</dbReference>
<keyword evidence="4" id="KW-0472">Membrane</keyword>
<dbReference type="PROSITE" id="PS50850">
    <property type="entry name" value="MFS"/>
    <property type="match status" value="1"/>
</dbReference>
<comment type="caution">
    <text evidence="6">The sequence shown here is derived from an EMBL/GenBank/DDBJ whole genome shotgun (WGS) entry which is preliminary data.</text>
</comment>
<evidence type="ECO:0000313" key="7">
    <source>
        <dbReference type="Proteomes" id="UP000716291"/>
    </source>
</evidence>
<dbReference type="GO" id="GO:0022857">
    <property type="term" value="F:transmembrane transporter activity"/>
    <property type="evidence" value="ECO:0007669"/>
    <property type="project" value="InterPro"/>
</dbReference>
<feature type="domain" description="Major facilitator superfamily (MFS) profile" evidence="5">
    <location>
        <begin position="1"/>
        <end position="85"/>
    </location>
</feature>
<feature type="transmembrane region" description="Helical" evidence="4">
    <location>
        <begin position="44"/>
        <end position="63"/>
    </location>
</feature>
<dbReference type="InterPro" id="IPR011701">
    <property type="entry name" value="MFS"/>
</dbReference>
<dbReference type="Proteomes" id="UP000716291">
    <property type="component" value="Unassembled WGS sequence"/>
</dbReference>
<evidence type="ECO:0000259" key="5">
    <source>
        <dbReference type="PROSITE" id="PS50850"/>
    </source>
</evidence>
<dbReference type="Pfam" id="PF07690">
    <property type="entry name" value="MFS_1"/>
    <property type="match status" value="1"/>
</dbReference>
<dbReference type="InterPro" id="IPR020846">
    <property type="entry name" value="MFS_dom"/>
</dbReference>
<evidence type="ECO:0000256" key="4">
    <source>
        <dbReference type="SAM" id="Phobius"/>
    </source>
</evidence>
<dbReference type="PANTHER" id="PTHR43271:SF1">
    <property type="entry name" value="INNER MEMBRANE TRANSPORT PROTEIN YNFM"/>
    <property type="match status" value="1"/>
</dbReference>
<keyword evidence="4" id="KW-1133">Transmembrane helix</keyword>
<evidence type="ECO:0000313" key="6">
    <source>
        <dbReference type="EMBL" id="KAG1275526.1"/>
    </source>
</evidence>
<keyword evidence="2" id="KW-0813">Transport</keyword>
<dbReference type="GO" id="GO:0005886">
    <property type="term" value="C:plasma membrane"/>
    <property type="evidence" value="ECO:0007669"/>
    <property type="project" value="UniProtKB-SubCell"/>
</dbReference>
<organism evidence="6 7">
    <name type="scientific">Rhizopus oryzae</name>
    <name type="common">Mucormycosis agent</name>
    <name type="synonym">Rhizopus arrhizus var. delemar</name>
    <dbReference type="NCBI Taxonomy" id="64495"/>
    <lineage>
        <taxon>Eukaryota</taxon>
        <taxon>Fungi</taxon>
        <taxon>Fungi incertae sedis</taxon>
        <taxon>Mucoromycota</taxon>
        <taxon>Mucoromycotina</taxon>
        <taxon>Mucoromycetes</taxon>
        <taxon>Mucorales</taxon>
        <taxon>Mucorineae</taxon>
        <taxon>Rhizopodaceae</taxon>
        <taxon>Rhizopus</taxon>
    </lineage>
</organism>
<keyword evidence="3" id="KW-1003">Cell membrane</keyword>
<comment type="subcellular location">
    <subcellularLocation>
        <location evidence="1">Cell membrane</location>
        <topology evidence="1">Multi-pass membrane protein</topology>
    </subcellularLocation>
</comment>
<dbReference type="AlphaFoldDB" id="A0A9P6WSL0"/>
<reference evidence="6" key="1">
    <citation type="journal article" date="2020" name="Microb. Genom.">
        <title>Genetic diversity of clinical and environmental Mucorales isolates obtained from an investigation of mucormycosis cases among solid organ transplant recipients.</title>
        <authorList>
            <person name="Nguyen M.H."/>
            <person name="Kaul D."/>
            <person name="Muto C."/>
            <person name="Cheng S.J."/>
            <person name="Richter R.A."/>
            <person name="Bruno V.M."/>
            <person name="Liu G."/>
            <person name="Beyhan S."/>
            <person name="Sundermann A.J."/>
            <person name="Mounaud S."/>
            <person name="Pasculle A.W."/>
            <person name="Nierman W.C."/>
            <person name="Driscoll E."/>
            <person name="Cumbie R."/>
            <person name="Clancy C.J."/>
            <person name="Dupont C.L."/>
        </authorList>
    </citation>
    <scope>NUCLEOTIDE SEQUENCE</scope>
    <source>
        <strain evidence="6">GL11</strain>
    </source>
</reference>
<gene>
    <name evidence="6" type="ORF">G6F64_014872</name>
</gene>
<sequence length="85" mass="8893">MTYLVEEMDSRALGLAMGLYIGGNAIGGMSGRLLAGIIADHWGWRWGIGVVSIIAIASTVLLCRRAGARCSPTPACRGCSPPRSC</sequence>
<keyword evidence="7" id="KW-1185">Reference proteome</keyword>
<name>A0A9P6WSL0_RHIOR</name>
<dbReference type="Gene3D" id="1.20.1250.20">
    <property type="entry name" value="MFS general substrate transporter like domains"/>
    <property type="match status" value="1"/>
</dbReference>
<evidence type="ECO:0000256" key="2">
    <source>
        <dbReference type="ARBA" id="ARBA00022448"/>
    </source>
</evidence>
<keyword evidence="4" id="KW-0812">Transmembrane</keyword>